<dbReference type="Pfam" id="PF23282">
    <property type="entry name" value="WHD_ROQ1"/>
    <property type="match status" value="1"/>
</dbReference>
<dbReference type="PRINTS" id="PR00364">
    <property type="entry name" value="DISEASERSIST"/>
</dbReference>
<keyword evidence="2" id="KW-0611">Plant defense</keyword>
<evidence type="ECO:0000256" key="4">
    <source>
        <dbReference type="SAM" id="MobiDB-lite"/>
    </source>
</evidence>
<dbReference type="InterPro" id="IPR035897">
    <property type="entry name" value="Toll_tir_struct_dom_sf"/>
</dbReference>
<dbReference type="EnsemblPlants" id="KEH26766">
    <property type="protein sequence ID" value="KEH26766"/>
    <property type="gene ID" value="MTR_6g071925"/>
</dbReference>
<dbReference type="FunFam" id="3.40.50.10140:FF:000007">
    <property type="entry name" value="Disease resistance protein (TIR-NBS-LRR class)"/>
    <property type="match status" value="1"/>
</dbReference>
<dbReference type="Gene3D" id="3.40.50.300">
    <property type="entry name" value="P-loop containing nucleotide triphosphate hydrolases"/>
    <property type="match status" value="1"/>
</dbReference>
<dbReference type="Proteomes" id="UP000002051">
    <property type="component" value="Chromosome 6"/>
</dbReference>
<dbReference type="InterPro" id="IPR042197">
    <property type="entry name" value="Apaf_helical"/>
</dbReference>
<dbReference type="SUPFAM" id="SSF52200">
    <property type="entry name" value="Toll/Interleukin receptor TIR domain"/>
    <property type="match status" value="1"/>
</dbReference>
<dbReference type="GO" id="GO:0043531">
    <property type="term" value="F:ADP binding"/>
    <property type="evidence" value="ECO:0007669"/>
    <property type="project" value="InterPro"/>
</dbReference>
<dbReference type="Gene3D" id="1.10.8.430">
    <property type="entry name" value="Helical domain of apoptotic protease-activating factors"/>
    <property type="match status" value="1"/>
</dbReference>
<dbReference type="PANTHER" id="PTHR11017:SF219">
    <property type="entry name" value="ARCHAEAL ATPASE"/>
    <property type="match status" value="1"/>
</dbReference>
<protein>
    <submittedName>
        <fullName evidence="6">NB-ARC domain protein</fullName>
    </submittedName>
</protein>
<dbReference type="Pfam" id="PF01582">
    <property type="entry name" value="TIR"/>
    <property type="match status" value="1"/>
</dbReference>
<feature type="region of interest" description="Disordered" evidence="4">
    <location>
        <begin position="1"/>
        <end position="31"/>
    </location>
</feature>
<evidence type="ECO:0000259" key="5">
    <source>
        <dbReference type="PROSITE" id="PS50104"/>
    </source>
</evidence>
<dbReference type="Gene3D" id="3.40.50.10140">
    <property type="entry name" value="Toll/interleukin-1 receptor homology (TIR) domain"/>
    <property type="match status" value="1"/>
</dbReference>
<organism evidence="6 8">
    <name type="scientific">Medicago truncatula</name>
    <name type="common">Barrel medic</name>
    <name type="synonym">Medicago tribuloides</name>
    <dbReference type="NCBI Taxonomy" id="3880"/>
    <lineage>
        <taxon>Eukaryota</taxon>
        <taxon>Viridiplantae</taxon>
        <taxon>Streptophyta</taxon>
        <taxon>Embryophyta</taxon>
        <taxon>Tracheophyta</taxon>
        <taxon>Spermatophyta</taxon>
        <taxon>Magnoliopsida</taxon>
        <taxon>eudicotyledons</taxon>
        <taxon>Gunneridae</taxon>
        <taxon>Pentapetalae</taxon>
        <taxon>rosids</taxon>
        <taxon>fabids</taxon>
        <taxon>Fabales</taxon>
        <taxon>Fabaceae</taxon>
        <taxon>Papilionoideae</taxon>
        <taxon>50 kb inversion clade</taxon>
        <taxon>NPAAA clade</taxon>
        <taxon>Hologalegina</taxon>
        <taxon>IRL clade</taxon>
        <taxon>Trifolieae</taxon>
        <taxon>Medicago</taxon>
    </lineage>
</organism>
<dbReference type="InterPro" id="IPR036390">
    <property type="entry name" value="WH_DNA-bd_sf"/>
</dbReference>
<reference evidence="6 8" key="2">
    <citation type="journal article" date="2014" name="BMC Genomics">
        <title>An improved genome release (version Mt4.0) for the model legume Medicago truncatula.</title>
        <authorList>
            <person name="Tang H."/>
            <person name="Krishnakumar V."/>
            <person name="Bidwell S."/>
            <person name="Rosen B."/>
            <person name="Chan A."/>
            <person name="Zhou S."/>
            <person name="Gentzbittel L."/>
            <person name="Childs K.L."/>
            <person name="Yandell M."/>
            <person name="Gundlach H."/>
            <person name="Mayer K.F."/>
            <person name="Schwartz D.C."/>
            <person name="Town C.D."/>
        </authorList>
    </citation>
    <scope>GENOME REANNOTATION</scope>
    <source>
        <strain evidence="6">A17</strain>
        <strain evidence="7 8">cv. Jemalong A17</strain>
    </source>
</reference>
<dbReference type="GO" id="GO:0006952">
    <property type="term" value="P:defense response"/>
    <property type="evidence" value="ECO:0007669"/>
    <property type="project" value="UniProtKB-KW"/>
</dbReference>
<dbReference type="HOGENOM" id="CLU_001561_5_1_1"/>
<keyword evidence="8" id="KW-1185">Reference proteome</keyword>
<dbReference type="SUPFAM" id="SSF52540">
    <property type="entry name" value="P-loop containing nucleoside triphosphate hydrolases"/>
    <property type="match status" value="1"/>
</dbReference>
<keyword evidence="3" id="KW-0520">NAD</keyword>
<dbReference type="InterPro" id="IPR027417">
    <property type="entry name" value="P-loop_NTPase"/>
</dbReference>
<dbReference type="GO" id="GO:0007165">
    <property type="term" value="P:signal transduction"/>
    <property type="evidence" value="ECO:0007669"/>
    <property type="project" value="InterPro"/>
</dbReference>
<evidence type="ECO:0000256" key="1">
    <source>
        <dbReference type="ARBA" id="ARBA00022737"/>
    </source>
</evidence>
<dbReference type="Gene3D" id="3.80.10.10">
    <property type="entry name" value="Ribonuclease Inhibitor"/>
    <property type="match status" value="1"/>
</dbReference>
<sequence length="903" mass="103053">MVQQHDSDENLLPPMKRRERRGRQATRRSGSLIGVMRELGSRKSRVRALASYEDPDTKSTLLTEILSLPFTLMAMQLPYSSSSFVSNDFTYDVFISFRGTDTQFGFTGNLYKALSDKGINTFIDDKELKKGDEITPSLLKSIEESRIAIIVFSKEYASSLFCLDELVHIIHCSNEKGSKVIPVFYGTEPSHVRKLNDSYGEALAKHEDQFQNSKENMEWLLKWKKALNQAANLSGHHFNLGNEYERDFIEKIVTDVSYKINHVPLHVADYLVGLKSRISEVNSLLDLGSTDGVCIIGILGTEGMGKTKLAQAIYNLISNQFECLCFLHNVRENSVKHGLEYLQEQILSKSIGFETKFGHVLIGQAGWLGRGSRVIITTRDKQLLSSHGIKFFYEAYGLNKEQALELLRTKAFKSKKNDSSYDYILNRAVKYASGLPLALEVVGSNLFGKSIAECESLLDKYDRIPHEDIQKILKVSYDALDEEQQSVFLDIACFFKERRKEFVQEVLHDHYGYCIKSHIGVLVDKSLIKISFYGGVTLHDLIEDMGIEIVRQESRNKPGERSRLWCHDDIVHESQEFYSDSIVISNVDHVLLNQSNLSDECLPILLKWCANVKLLYLSGNNFKILPECLSVCHLLRILNLDECKALEEIRGIPPNLNYLSAMECDSLSSSSRRRLLSQKLHEAGCTDIRFPTRTEEIPDWFEHQSRGHGTISFWFRKKIPSITSILLCPGTGQISEVDLFVNGDECYDSNYLWCGSNFMASPDSEHAFLFDLKLEEQIDLQYEVDLAEWTHVELKLTIEDDYSDTEENDISEDEKINILRSAPMGIHVLKEKSNTEEDVIFTNPYNRKRKLDEYLNASLSQFESPLKKQRLVGVGVLEIEIFQQQHLEALLSGMRNMVLTETK</sequence>
<evidence type="ECO:0000256" key="2">
    <source>
        <dbReference type="ARBA" id="ARBA00022821"/>
    </source>
</evidence>
<evidence type="ECO:0000313" key="6">
    <source>
        <dbReference type="EMBL" id="KEH26766.1"/>
    </source>
</evidence>
<dbReference type="PROSITE" id="PS50104">
    <property type="entry name" value="TIR"/>
    <property type="match status" value="1"/>
</dbReference>
<feature type="compositionally biased region" description="Basic residues" evidence="4">
    <location>
        <begin position="15"/>
        <end position="26"/>
    </location>
</feature>
<dbReference type="SUPFAM" id="SSF46785">
    <property type="entry name" value="Winged helix' DNA-binding domain"/>
    <property type="match status" value="1"/>
</dbReference>
<evidence type="ECO:0000313" key="7">
    <source>
        <dbReference type="EnsemblPlants" id="KEH26766"/>
    </source>
</evidence>
<evidence type="ECO:0000313" key="8">
    <source>
        <dbReference type="Proteomes" id="UP000002051"/>
    </source>
</evidence>
<dbReference type="EMBL" id="CM001222">
    <property type="protein sequence ID" value="KEH26766.1"/>
    <property type="molecule type" value="Genomic_DNA"/>
</dbReference>
<dbReference type="InterPro" id="IPR058192">
    <property type="entry name" value="WHD_ROQ1-like"/>
</dbReference>
<reference evidence="6 8" key="1">
    <citation type="journal article" date="2011" name="Nature">
        <title>The Medicago genome provides insight into the evolution of rhizobial symbioses.</title>
        <authorList>
            <person name="Young N.D."/>
            <person name="Debelle F."/>
            <person name="Oldroyd G.E."/>
            <person name="Geurts R."/>
            <person name="Cannon S.B."/>
            <person name="Udvardi M.K."/>
            <person name="Benedito V.A."/>
            <person name="Mayer K.F."/>
            <person name="Gouzy J."/>
            <person name="Schoof H."/>
            <person name="Van de Peer Y."/>
            <person name="Proost S."/>
            <person name="Cook D.R."/>
            <person name="Meyers B.C."/>
            <person name="Spannagl M."/>
            <person name="Cheung F."/>
            <person name="De Mita S."/>
            <person name="Krishnakumar V."/>
            <person name="Gundlach H."/>
            <person name="Zhou S."/>
            <person name="Mudge J."/>
            <person name="Bharti A.K."/>
            <person name="Murray J.D."/>
            <person name="Naoumkina M.A."/>
            <person name="Rosen B."/>
            <person name="Silverstein K.A."/>
            <person name="Tang H."/>
            <person name="Rombauts S."/>
            <person name="Zhao P.X."/>
            <person name="Zhou P."/>
            <person name="Barbe V."/>
            <person name="Bardou P."/>
            <person name="Bechner M."/>
            <person name="Bellec A."/>
            <person name="Berger A."/>
            <person name="Berges H."/>
            <person name="Bidwell S."/>
            <person name="Bisseling T."/>
            <person name="Choisne N."/>
            <person name="Couloux A."/>
            <person name="Denny R."/>
            <person name="Deshpande S."/>
            <person name="Dai X."/>
            <person name="Doyle J.J."/>
            <person name="Dudez A.M."/>
            <person name="Farmer A.D."/>
            <person name="Fouteau S."/>
            <person name="Franken C."/>
            <person name="Gibelin C."/>
            <person name="Gish J."/>
            <person name="Goldstein S."/>
            <person name="Gonzalez A.J."/>
            <person name="Green P.J."/>
            <person name="Hallab A."/>
            <person name="Hartog M."/>
            <person name="Hua A."/>
            <person name="Humphray S.J."/>
            <person name="Jeong D.H."/>
            <person name="Jing Y."/>
            <person name="Jocker A."/>
            <person name="Kenton S.M."/>
            <person name="Kim D.J."/>
            <person name="Klee K."/>
            <person name="Lai H."/>
            <person name="Lang C."/>
            <person name="Lin S."/>
            <person name="Macmil S.L."/>
            <person name="Magdelenat G."/>
            <person name="Matthews L."/>
            <person name="McCorrison J."/>
            <person name="Monaghan E.L."/>
            <person name="Mun J.H."/>
            <person name="Najar F.Z."/>
            <person name="Nicholson C."/>
            <person name="Noirot C."/>
            <person name="O'Bleness M."/>
            <person name="Paule C.R."/>
            <person name="Poulain J."/>
            <person name="Prion F."/>
            <person name="Qin B."/>
            <person name="Qu C."/>
            <person name="Retzel E.F."/>
            <person name="Riddle C."/>
            <person name="Sallet E."/>
            <person name="Samain S."/>
            <person name="Samson N."/>
            <person name="Sanders I."/>
            <person name="Saurat O."/>
            <person name="Scarpelli C."/>
            <person name="Schiex T."/>
            <person name="Segurens B."/>
            <person name="Severin A.J."/>
            <person name="Sherrier D.J."/>
            <person name="Shi R."/>
            <person name="Sims S."/>
            <person name="Singer S.R."/>
            <person name="Sinharoy S."/>
            <person name="Sterck L."/>
            <person name="Viollet A."/>
            <person name="Wang B.B."/>
            <person name="Wang K."/>
            <person name="Wang M."/>
            <person name="Wang X."/>
            <person name="Warfsmann J."/>
            <person name="Weissenbach J."/>
            <person name="White D.D."/>
            <person name="White J.D."/>
            <person name="Wiley G.B."/>
            <person name="Wincker P."/>
            <person name="Xing Y."/>
            <person name="Yang L."/>
            <person name="Yao Z."/>
            <person name="Ying F."/>
            <person name="Zhai J."/>
            <person name="Zhou L."/>
            <person name="Zuber A."/>
            <person name="Denarie J."/>
            <person name="Dixon R.A."/>
            <person name="May G.D."/>
            <person name="Schwartz D.C."/>
            <person name="Rogers J."/>
            <person name="Quetier F."/>
            <person name="Town C.D."/>
            <person name="Roe B.A."/>
        </authorList>
    </citation>
    <scope>NUCLEOTIDE SEQUENCE [LARGE SCALE GENOMIC DNA]</scope>
    <source>
        <strain evidence="6">A17</strain>
        <strain evidence="7 8">cv. Jemalong A17</strain>
    </source>
</reference>
<reference evidence="7" key="3">
    <citation type="submission" date="2015-04" db="UniProtKB">
        <authorList>
            <consortium name="EnsemblPlants"/>
        </authorList>
    </citation>
    <scope>IDENTIFICATION</scope>
    <source>
        <strain evidence="7">cv. Jemalong A17</strain>
    </source>
</reference>
<dbReference type="PANTHER" id="PTHR11017">
    <property type="entry name" value="LEUCINE-RICH REPEAT-CONTAINING PROTEIN"/>
    <property type="match status" value="1"/>
</dbReference>
<dbReference type="InterPro" id="IPR044974">
    <property type="entry name" value="Disease_R_plants"/>
</dbReference>
<feature type="domain" description="TIR" evidence="5">
    <location>
        <begin position="89"/>
        <end position="260"/>
    </location>
</feature>
<dbReference type="InterPro" id="IPR032675">
    <property type="entry name" value="LRR_dom_sf"/>
</dbReference>
<gene>
    <name evidence="6" type="ordered locus">MTR_6g071925</name>
</gene>
<proteinExistence type="predicted"/>
<keyword evidence="1" id="KW-0677">Repeat</keyword>
<accession>A0A072UBC7</accession>
<dbReference type="AlphaFoldDB" id="A0A072UBC7"/>
<dbReference type="SUPFAM" id="SSF52058">
    <property type="entry name" value="L domain-like"/>
    <property type="match status" value="1"/>
</dbReference>
<name>A0A072UBC7_MEDTR</name>
<evidence type="ECO:0000256" key="3">
    <source>
        <dbReference type="ARBA" id="ARBA00023027"/>
    </source>
</evidence>
<dbReference type="SMART" id="SM00255">
    <property type="entry name" value="TIR"/>
    <property type="match status" value="1"/>
</dbReference>
<dbReference type="InterPro" id="IPR000157">
    <property type="entry name" value="TIR_dom"/>
</dbReference>